<proteinExistence type="predicted"/>
<dbReference type="PRINTS" id="PR00998">
    <property type="entry name" value="CRBOXYPTASET"/>
</dbReference>
<dbReference type="InterPro" id="IPR001333">
    <property type="entry name" value="Peptidase_M32_Taq"/>
</dbReference>
<dbReference type="AlphaFoldDB" id="A0A7S1WYZ1"/>
<dbReference type="PROSITE" id="PS52034">
    <property type="entry name" value="PEPTIDASE_M32"/>
    <property type="match status" value="1"/>
</dbReference>
<dbReference type="EMBL" id="HBGG01001245">
    <property type="protein sequence ID" value="CAD9198452.1"/>
    <property type="molecule type" value="Transcribed_RNA"/>
</dbReference>
<dbReference type="PANTHER" id="PTHR34217:SF1">
    <property type="entry name" value="CARBOXYPEPTIDASE 1"/>
    <property type="match status" value="1"/>
</dbReference>
<dbReference type="Pfam" id="PF02074">
    <property type="entry name" value="Peptidase_M32"/>
    <property type="match status" value="1"/>
</dbReference>
<name>A0A7S1WYZ1_9CHLO</name>
<evidence type="ECO:0008006" key="2">
    <source>
        <dbReference type="Google" id="ProtNLM"/>
    </source>
</evidence>
<protein>
    <recommendedName>
        <fullName evidence="2">Carboxypeptidase</fullName>
    </recommendedName>
</protein>
<dbReference type="SUPFAM" id="SSF55486">
    <property type="entry name" value="Metalloproteases ('zincins'), catalytic domain"/>
    <property type="match status" value="1"/>
</dbReference>
<dbReference type="PANTHER" id="PTHR34217">
    <property type="entry name" value="METAL-DEPENDENT CARBOXYPEPTIDASE"/>
    <property type="match status" value="1"/>
</dbReference>
<dbReference type="GO" id="GO:0006508">
    <property type="term" value="P:proteolysis"/>
    <property type="evidence" value="ECO:0007669"/>
    <property type="project" value="InterPro"/>
</dbReference>
<dbReference type="Gene3D" id="1.10.1370.30">
    <property type="match status" value="1"/>
</dbReference>
<organism evidence="1">
    <name type="scientific">Tetraselmis chuii</name>
    <dbReference type="NCBI Taxonomy" id="63592"/>
    <lineage>
        <taxon>Eukaryota</taxon>
        <taxon>Viridiplantae</taxon>
        <taxon>Chlorophyta</taxon>
        <taxon>core chlorophytes</taxon>
        <taxon>Chlorodendrophyceae</taxon>
        <taxon>Chlorodendrales</taxon>
        <taxon>Chlorodendraceae</taxon>
        <taxon>Tetraselmis</taxon>
    </lineage>
</organism>
<dbReference type="GO" id="GO:0004181">
    <property type="term" value="F:metallocarboxypeptidase activity"/>
    <property type="evidence" value="ECO:0007669"/>
    <property type="project" value="InterPro"/>
</dbReference>
<gene>
    <name evidence="1" type="ORF">TCHU04912_LOCUS685</name>
</gene>
<evidence type="ECO:0000313" key="1">
    <source>
        <dbReference type="EMBL" id="CAD9198452.1"/>
    </source>
</evidence>
<reference evidence="1" key="1">
    <citation type="submission" date="2021-01" db="EMBL/GenBank/DDBJ databases">
        <authorList>
            <person name="Corre E."/>
            <person name="Pelletier E."/>
            <person name="Niang G."/>
            <person name="Scheremetjew M."/>
            <person name="Finn R."/>
            <person name="Kale V."/>
            <person name="Holt S."/>
            <person name="Cochrane G."/>
            <person name="Meng A."/>
            <person name="Brown T."/>
            <person name="Cohen L."/>
        </authorList>
    </citation>
    <scope>NUCLEOTIDE SEQUENCE</scope>
    <source>
        <strain evidence="1">PLY429</strain>
    </source>
</reference>
<accession>A0A7S1WYZ1</accession>
<sequence length="597" mass="65726">MTLTLHALSRCTIQAISGGHRRALRRIPSPVAPASTAPLLITISRQRGVATRRSAAATGLVVRSAAVESSVDGKPTSTDGSLTQDYGDLCSRLKTIAHLEGVSGLLGWDELVMLPSGAAACRSSQKEALAGVIYEKKTEPEIGRLLEKLLPKMEAMDPNSAAVVREAERDYKRLTAISKGMAEKMARLESEGYQSWVAARKSGDFSKFAPVLQEWVKLTRERCAIIDPSRPAYDVCLDDFEKGMTSDRLDTIFSTLRASLVPLIKDLRSSGCAPDRSFLEGEWDVETQAKLCEEVAMDLGFNTEMGRLDVSVHPFTGGSHPTDVRMTTRFKATDVTEGLTGTIHETGHALYEQGRSLEYDNLPVNRAAGMGIHESQSLLWERMVALSLPFSNYLHPKLAAAFPEMLKGRTPTDLYAAMNVMQERSMIRVESDELTYPLHIILRYELERGLIDGSIQVKDLPELWNAKMTEYLGCTPTSDAEGVLQDVHWSAGAFGYFPTYSLGAMYGCQIYKEAHRCLPSLDSDIAAGNFAPLKEWLNKNIHEVGSLHATGDELMRAVTGSKLDPQVYLNHLTSKYSVAYKLCTAEEDDSGSVFHFS</sequence>
<dbReference type="CDD" id="cd06460">
    <property type="entry name" value="M32_Taq"/>
    <property type="match status" value="1"/>
</dbReference>